<keyword evidence="13" id="KW-1185">Reference proteome</keyword>
<dbReference type="PANTHER" id="PTHR33308">
    <property type="entry name" value="PEPTIDOGLYCAN HYDROLASE FLGJ"/>
    <property type="match status" value="1"/>
</dbReference>
<protein>
    <recommendedName>
        <fullName evidence="5">Peptidoglycan hydrolase FlgJ</fullName>
    </recommendedName>
    <alternativeName>
        <fullName evidence="10">Muramidase FlgJ</fullName>
    </alternativeName>
</protein>
<keyword evidence="12" id="KW-0969">Cilium</keyword>
<evidence type="ECO:0000256" key="4">
    <source>
        <dbReference type="ARBA" id="ARBA00007974"/>
    </source>
</evidence>
<proteinExistence type="inferred from homology"/>
<evidence type="ECO:0000256" key="5">
    <source>
        <dbReference type="ARBA" id="ARBA00013433"/>
    </source>
</evidence>
<evidence type="ECO:0000256" key="7">
    <source>
        <dbReference type="ARBA" id="ARBA00022801"/>
    </source>
</evidence>
<dbReference type="PRINTS" id="PR01002">
    <property type="entry name" value="FLGFLGJ"/>
</dbReference>
<keyword evidence="8" id="KW-0326">Glycosidase</keyword>
<dbReference type="EMBL" id="BSOZ01000016">
    <property type="protein sequence ID" value="GLS04340.1"/>
    <property type="molecule type" value="Genomic_DNA"/>
</dbReference>
<comment type="caution">
    <text evidence="12">The sequence shown here is derived from an EMBL/GenBank/DDBJ whole genome shotgun (WGS) entry which is preliminary data.</text>
</comment>
<dbReference type="RefSeq" id="WP_018747626.1">
    <property type="nucleotide sequence ID" value="NZ_BSOZ01000016.1"/>
</dbReference>
<keyword evidence="9" id="KW-0961">Cell wall biogenesis/degradation</keyword>
<dbReference type="InterPro" id="IPR013377">
    <property type="entry name" value="FlgJ"/>
</dbReference>
<dbReference type="Proteomes" id="UP001156836">
    <property type="component" value="Unassembled WGS sequence"/>
</dbReference>
<sequence>MLTPKASQPIRDFAADVRSADGMRLLNKQDPKAASREVARQFEALLVQQMMKSMREATPQYDEFNNSATDMFRGMYDQQLSQTWTRSGGTGLADAILRQIEVQTNPALLNQTYGKKADPFALPFQTQVQAQVQASLAAAKSAAEERAGSAKNAGGAAGFLDRIGTAADTAAGVLGVSPALLVAHAALETGWGKKPIKDADGQDSHNLFGIKATPDWKGRTVDITTTEYVGGVPQKRVETFRAYDSYTEAFADYASLIQRRYKTAMSQGDNASAYGAALQAGGYATDPNYANKLARVANVVARFQDTSRIG</sequence>
<comment type="function">
    <text evidence="1">Flagellum-specific muramidase which hydrolyzes the peptidoglycan layer to assemble the rod structure in the periplasmic space.</text>
</comment>
<comment type="similarity">
    <text evidence="3">In the N-terminal section; belongs to the FlgJ family.</text>
</comment>
<keyword evidence="12" id="KW-0282">Flagellum</keyword>
<dbReference type="Pfam" id="PF10135">
    <property type="entry name" value="Rod-binding"/>
    <property type="match status" value="1"/>
</dbReference>
<organism evidence="12 13">
    <name type="scientific">Chitiniphilus shinanonensis</name>
    <dbReference type="NCBI Taxonomy" id="553088"/>
    <lineage>
        <taxon>Bacteria</taxon>
        <taxon>Pseudomonadati</taxon>
        <taxon>Pseudomonadota</taxon>
        <taxon>Betaproteobacteria</taxon>
        <taxon>Neisseriales</taxon>
        <taxon>Chitinibacteraceae</taxon>
        <taxon>Chitiniphilus</taxon>
    </lineage>
</organism>
<evidence type="ECO:0000313" key="13">
    <source>
        <dbReference type="Proteomes" id="UP001156836"/>
    </source>
</evidence>
<comment type="subcellular location">
    <subcellularLocation>
        <location evidence="2">Periplasm</location>
    </subcellularLocation>
</comment>
<reference evidence="13" key="1">
    <citation type="journal article" date="2019" name="Int. J. Syst. Evol. Microbiol.">
        <title>The Global Catalogue of Microorganisms (GCM) 10K type strain sequencing project: providing services to taxonomists for standard genome sequencing and annotation.</title>
        <authorList>
            <consortium name="The Broad Institute Genomics Platform"/>
            <consortium name="The Broad Institute Genome Sequencing Center for Infectious Disease"/>
            <person name="Wu L."/>
            <person name="Ma J."/>
        </authorList>
    </citation>
    <scope>NUCLEOTIDE SEQUENCE [LARGE SCALE GENOMIC DNA]</scope>
    <source>
        <strain evidence="13">NBRC 104970</strain>
    </source>
</reference>
<dbReference type="InterPro" id="IPR002901">
    <property type="entry name" value="MGlyc_endo_b_GlcNAc-like_dom"/>
</dbReference>
<dbReference type="Pfam" id="PF01832">
    <property type="entry name" value="Glucosaminidase"/>
    <property type="match status" value="1"/>
</dbReference>
<dbReference type="NCBIfam" id="TIGR02541">
    <property type="entry name" value="flagell_FlgJ"/>
    <property type="match status" value="1"/>
</dbReference>
<evidence type="ECO:0000256" key="1">
    <source>
        <dbReference type="ARBA" id="ARBA00002954"/>
    </source>
</evidence>
<dbReference type="Gene3D" id="2.10.70.40">
    <property type="entry name" value="peptidoglycan hydrolase"/>
    <property type="match status" value="1"/>
</dbReference>
<gene>
    <name evidence="12" type="primary">flgJ</name>
    <name evidence="12" type="ORF">GCM10007860_14870</name>
</gene>
<keyword evidence="7" id="KW-0378">Hydrolase</keyword>
<keyword evidence="6" id="KW-0574">Periplasm</keyword>
<feature type="domain" description="Mannosyl-glycoprotein endo-beta-N-acetylglucosamidase-like" evidence="11">
    <location>
        <begin position="149"/>
        <end position="304"/>
    </location>
</feature>
<dbReference type="PANTHER" id="PTHR33308:SF9">
    <property type="entry name" value="PEPTIDOGLYCAN HYDROLASE FLGJ"/>
    <property type="match status" value="1"/>
</dbReference>
<evidence type="ECO:0000256" key="3">
    <source>
        <dbReference type="ARBA" id="ARBA00006880"/>
    </source>
</evidence>
<accession>A0ABQ6BT06</accession>
<evidence type="ECO:0000256" key="10">
    <source>
        <dbReference type="ARBA" id="ARBA00030835"/>
    </source>
</evidence>
<evidence type="ECO:0000256" key="6">
    <source>
        <dbReference type="ARBA" id="ARBA00022764"/>
    </source>
</evidence>
<comment type="similarity">
    <text evidence="4">In the C-terminal section; belongs to the glycosyl hydrolase 73 family.</text>
</comment>
<dbReference type="InterPro" id="IPR019301">
    <property type="entry name" value="Flagellar_prot_FlgJ_N"/>
</dbReference>
<evidence type="ECO:0000256" key="9">
    <source>
        <dbReference type="ARBA" id="ARBA00023316"/>
    </source>
</evidence>
<dbReference type="SMART" id="SM00047">
    <property type="entry name" value="LYZ2"/>
    <property type="match status" value="1"/>
</dbReference>
<evidence type="ECO:0000259" key="11">
    <source>
        <dbReference type="SMART" id="SM00047"/>
    </source>
</evidence>
<evidence type="ECO:0000256" key="8">
    <source>
        <dbReference type="ARBA" id="ARBA00023295"/>
    </source>
</evidence>
<dbReference type="Gene3D" id="1.10.530.10">
    <property type="match status" value="1"/>
</dbReference>
<evidence type="ECO:0000256" key="2">
    <source>
        <dbReference type="ARBA" id="ARBA00004418"/>
    </source>
</evidence>
<evidence type="ECO:0000313" key="12">
    <source>
        <dbReference type="EMBL" id="GLS04340.1"/>
    </source>
</evidence>
<keyword evidence="12" id="KW-0966">Cell projection</keyword>
<name>A0ABQ6BT06_9NEIS</name>
<dbReference type="InterPro" id="IPR051056">
    <property type="entry name" value="Glycosyl_Hydrolase_73"/>
</dbReference>